<dbReference type="InterPro" id="IPR027417">
    <property type="entry name" value="P-loop_NTPase"/>
</dbReference>
<dbReference type="InterPro" id="IPR011545">
    <property type="entry name" value="DEAD/DEAH_box_helicase_dom"/>
</dbReference>
<dbReference type="InterPro" id="IPR011709">
    <property type="entry name" value="DEAD-box_helicase_OB_fold"/>
</dbReference>
<evidence type="ECO:0000256" key="5">
    <source>
        <dbReference type="ARBA" id="ARBA00022840"/>
    </source>
</evidence>
<dbReference type="GO" id="GO:0016787">
    <property type="term" value="F:hydrolase activity"/>
    <property type="evidence" value="ECO:0007669"/>
    <property type="project" value="UniProtKB-KW"/>
</dbReference>
<protein>
    <recommendedName>
        <fullName evidence="1">RNA helicase</fullName>
        <ecNumber evidence="1">3.6.4.13</ecNumber>
    </recommendedName>
</protein>
<dbReference type="CDD" id="cd18791">
    <property type="entry name" value="SF2_C_RHA"/>
    <property type="match status" value="1"/>
</dbReference>
<keyword evidence="11" id="KW-1185">Reference proteome</keyword>
<keyword evidence="3" id="KW-0378">Hydrolase</keyword>
<evidence type="ECO:0000256" key="2">
    <source>
        <dbReference type="ARBA" id="ARBA00022741"/>
    </source>
</evidence>
<evidence type="ECO:0000256" key="7">
    <source>
        <dbReference type="SAM" id="MobiDB-lite"/>
    </source>
</evidence>
<evidence type="ECO:0000259" key="8">
    <source>
        <dbReference type="PROSITE" id="PS51192"/>
    </source>
</evidence>
<dbReference type="FunFam" id="1.20.120.1080:FF:000002">
    <property type="entry name" value="Putative ATP-dependent RNA helicase DHX36"/>
    <property type="match status" value="1"/>
</dbReference>
<dbReference type="GO" id="GO:0003724">
    <property type="term" value="F:RNA helicase activity"/>
    <property type="evidence" value="ECO:0007669"/>
    <property type="project" value="UniProtKB-EC"/>
</dbReference>
<dbReference type="PROSITE" id="PS51194">
    <property type="entry name" value="HELICASE_CTER"/>
    <property type="match status" value="1"/>
</dbReference>
<evidence type="ECO:0000259" key="9">
    <source>
        <dbReference type="PROSITE" id="PS51194"/>
    </source>
</evidence>
<dbReference type="GO" id="GO:1990904">
    <property type="term" value="C:ribonucleoprotein complex"/>
    <property type="evidence" value="ECO:0007669"/>
    <property type="project" value="UniProtKB-ARBA"/>
</dbReference>
<dbReference type="STRING" id="703135.A0A2A9NMR4"/>
<feature type="compositionally biased region" description="Basic and acidic residues" evidence="7">
    <location>
        <begin position="639"/>
        <end position="651"/>
    </location>
</feature>
<dbReference type="GO" id="GO:0005524">
    <property type="term" value="F:ATP binding"/>
    <property type="evidence" value="ECO:0007669"/>
    <property type="project" value="UniProtKB-KW"/>
</dbReference>
<dbReference type="SMART" id="SM00847">
    <property type="entry name" value="HA2"/>
    <property type="match status" value="1"/>
</dbReference>
<evidence type="ECO:0000313" key="10">
    <source>
        <dbReference type="EMBL" id="PFH52275.1"/>
    </source>
</evidence>
<name>A0A2A9NMR4_9AGAR</name>
<dbReference type="InterPro" id="IPR048333">
    <property type="entry name" value="HA2_WH"/>
</dbReference>
<dbReference type="Gene3D" id="3.40.50.300">
    <property type="entry name" value="P-loop containing nucleotide triphosphate hydrolases"/>
    <property type="match status" value="2"/>
</dbReference>
<feature type="domain" description="Helicase ATP-binding" evidence="8">
    <location>
        <begin position="449"/>
        <end position="614"/>
    </location>
</feature>
<evidence type="ECO:0000256" key="1">
    <source>
        <dbReference type="ARBA" id="ARBA00012552"/>
    </source>
</evidence>
<dbReference type="AlphaFoldDB" id="A0A2A9NMR4"/>
<sequence>MNLQLVLPPGPRDYWNELAAEHKAAPQHLQWMYTSDPFAAKREFEERKARSIKASDEPTHSNKRKVIEISTGSKSIPEVKMASDIRELVESAIKRGLSRYPDTEDDVSNLVSDDDVKNISKQLSTLGFSSGQIRLAASFLTGTSSTAANLLSTSTPLEAAIEYLVLHIPECDLPQRFLPSTNSSNPFISSLHSGSDDVEKRWIVEKAIAAGWPAKIVKEYLSDDKFLNNWPLLLVTLGKRLIGEDSDISELSDTSTNPYPIDQAEVEAYDASFVTESELVMPLFSAPIKLHVFISSDSQLAFPRPSFIPVYLSSATTPAYVRLHLLGRLLLATGSDSFLEEGEGFCLAAMRTLEEEWAKIETDGTPDLSSVMQYLIPQRNYTPNEIESTSDLFLNFGSKKKREHPRFYDKRSNAQIRAEYLDVCRQEKYTALLFAREKLPAFQYKDVFLEMLNCHRVVVVVGDTGCGKTTQLPQFILDSLILSNRGSEASIVVTQPRRLAAIAVASRVSAERLDDGSVGYSIRDEIRMTEKTKLLFCTTGVILRRMASGNGLQNVSHVVVDEVHERAVDCDILLLGLKELLRVNPNLRVVLMSATMNHEKFAKYFDNAPKLEIPGFLYPITDLYLEDFEHTVSPGSHLSRVENNDDNKDGVQQDNEDVASSKGSRKRRRANRIDYELIAGIVQNIVATAKKSGGILVFLPGVQEIRRCISAVRSKINDTADVFPLHANLTSDEQNRVFKNSSKWKIIVATNVAETSITIDDVIYVIDTGKVKEVHYDPESNLSRLDECWISRAAGRQRRGRAGRTQPGICYKLYTREDESNMEDFSEPEIHRIPLENIVLYIKTVYESQDVKVLLKRAIDPPKDTAMERAWKTLVDLGALDSTGKTTPLGEYIATLPLDVKLAKMLVFGVIFQCLEPILTITACLSSKPLFVSPMDKRDEVNQAKARFLHDGSDLLTNVRAYDECMRLRAQGKSASVINSFCEENFISPSTVQSVTSLRNDFFLYLMDLSFIPQSLEPSSPELNVNSRNSNVVKAVIMGGLWPNVARIRVREGAQKFDQVQSGTIARDVKARDYLMYDMRDGRVFLHPGSVLFNATNWKCDFVTYFSKYQTDKVFLRDATQIPLYALLLLGGQVTINHITGGLNIYSHDSLLKIKAWPRIGILVNQLRRLLDEQLKRCLERCDVLSNVDRYILDEFIRLITHDGMSGNV</sequence>
<dbReference type="InterPro" id="IPR001650">
    <property type="entry name" value="Helicase_C-like"/>
</dbReference>
<dbReference type="Pfam" id="PF04408">
    <property type="entry name" value="WHD_HA2"/>
    <property type="match status" value="1"/>
</dbReference>
<dbReference type="Pfam" id="PF00270">
    <property type="entry name" value="DEAD"/>
    <property type="match status" value="1"/>
</dbReference>
<dbReference type="PROSITE" id="PS51192">
    <property type="entry name" value="HELICASE_ATP_BIND_1"/>
    <property type="match status" value="1"/>
</dbReference>
<dbReference type="Pfam" id="PF24385">
    <property type="entry name" value="DSRM_DHX29"/>
    <property type="match status" value="1"/>
</dbReference>
<organism evidence="10 11">
    <name type="scientific">Amanita thiersii Skay4041</name>
    <dbReference type="NCBI Taxonomy" id="703135"/>
    <lineage>
        <taxon>Eukaryota</taxon>
        <taxon>Fungi</taxon>
        <taxon>Dikarya</taxon>
        <taxon>Basidiomycota</taxon>
        <taxon>Agaricomycotina</taxon>
        <taxon>Agaricomycetes</taxon>
        <taxon>Agaricomycetidae</taxon>
        <taxon>Agaricales</taxon>
        <taxon>Pluteineae</taxon>
        <taxon>Amanitaceae</taxon>
        <taxon>Amanita</taxon>
    </lineage>
</organism>
<accession>A0A2A9NMR4</accession>
<comment type="catalytic activity">
    <reaction evidence="6">
        <text>ATP + H2O = ADP + phosphate + H(+)</text>
        <dbReference type="Rhea" id="RHEA:13065"/>
        <dbReference type="ChEBI" id="CHEBI:15377"/>
        <dbReference type="ChEBI" id="CHEBI:15378"/>
        <dbReference type="ChEBI" id="CHEBI:30616"/>
        <dbReference type="ChEBI" id="CHEBI:43474"/>
        <dbReference type="ChEBI" id="CHEBI:456216"/>
        <dbReference type="EC" id="3.6.4.13"/>
    </reaction>
</comment>
<dbReference type="FunFam" id="3.40.50.300:FF:000500">
    <property type="entry name" value="ATP-dependent RNA helicase DHX29"/>
    <property type="match status" value="1"/>
</dbReference>
<dbReference type="EMBL" id="KZ301980">
    <property type="protein sequence ID" value="PFH52275.1"/>
    <property type="molecule type" value="Genomic_DNA"/>
</dbReference>
<dbReference type="InterPro" id="IPR014001">
    <property type="entry name" value="Helicase_ATP-bd"/>
</dbReference>
<dbReference type="PANTHER" id="PTHR18934">
    <property type="entry name" value="ATP-DEPENDENT RNA HELICASE"/>
    <property type="match status" value="1"/>
</dbReference>
<dbReference type="SUPFAM" id="SSF52540">
    <property type="entry name" value="P-loop containing nucleoside triphosphate hydrolases"/>
    <property type="match status" value="1"/>
</dbReference>
<dbReference type="SMART" id="SM00487">
    <property type="entry name" value="DEXDc"/>
    <property type="match status" value="1"/>
</dbReference>
<dbReference type="InterPro" id="IPR002464">
    <property type="entry name" value="DNA/RNA_helicase_DEAH_CS"/>
</dbReference>
<dbReference type="PROSITE" id="PS00690">
    <property type="entry name" value="DEAH_ATP_HELICASE"/>
    <property type="match status" value="1"/>
</dbReference>
<dbReference type="Gene3D" id="1.20.120.1080">
    <property type="match status" value="1"/>
</dbReference>
<feature type="domain" description="Helicase C-terminal" evidence="9">
    <location>
        <begin position="680"/>
        <end position="846"/>
    </location>
</feature>
<evidence type="ECO:0000256" key="3">
    <source>
        <dbReference type="ARBA" id="ARBA00022801"/>
    </source>
</evidence>
<dbReference type="InterPro" id="IPR056328">
    <property type="entry name" value="DSRM_DHX29"/>
</dbReference>
<keyword evidence="5" id="KW-0067">ATP-binding</keyword>
<keyword evidence="2" id="KW-0547">Nucleotide-binding</keyword>
<dbReference type="Pfam" id="PF07717">
    <property type="entry name" value="OB_NTP_bind"/>
    <property type="match status" value="1"/>
</dbReference>
<dbReference type="EC" id="3.6.4.13" evidence="1"/>
<gene>
    <name evidence="10" type="ORF">AMATHDRAFT_57321</name>
</gene>
<dbReference type="OrthoDB" id="5600252at2759"/>
<dbReference type="CDD" id="cd17917">
    <property type="entry name" value="DEXHc_RHA-like"/>
    <property type="match status" value="1"/>
</dbReference>
<proteinExistence type="predicted"/>
<evidence type="ECO:0000256" key="6">
    <source>
        <dbReference type="ARBA" id="ARBA00047984"/>
    </source>
</evidence>
<evidence type="ECO:0000256" key="4">
    <source>
        <dbReference type="ARBA" id="ARBA00022806"/>
    </source>
</evidence>
<keyword evidence="4" id="KW-0347">Helicase</keyword>
<dbReference type="Pfam" id="PF21010">
    <property type="entry name" value="HA2_C"/>
    <property type="match status" value="1"/>
</dbReference>
<dbReference type="GO" id="GO:0003723">
    <property type="term" value="F:RNA binding"/>
    <property type="evidence" value="ECO:0007669"/>
    <property type="project" value="TreeGrafter"/>
</dbReference>
<reference evidence="10 11" key="1">
    <citation type="submission" date="2014-02" db="EMBL/GenBank/DDBJ databases">
        <title>Transposable element dynamics among asymbiotic and ectomycorrhizal Amanita fungi.</title>
        <authorList>
            <consortium name="DOE Joint Genome Institute"/>
            <person name="Hess J."/>
            <person name="Skrede I."/>
            <person name="Wolfe B."/>
            <person name="LaButti K."/>
            <person name="Ohm R.A."/>
            <person name="Grigoriev I.V."/>
            <person name="Pringle A."/>
        </authorList>
    </citation>
    <scope>NUCLEOTIDE SEQUENCE [LARGE SCALE GENOMIC DNA]</scope>
    <source>
        <strain evidence="10 11">SKay4041</strain>
    </source>
</reference>
<dbReference type="Proteomes" id="UP000242287">
    <property type="component" value="Unassembled WGS sequence"/>
</dbReference>
<evidence type="ECO:0000313" key="11">
    <source>
        <dbReference type="Proteomes" id="UP000242287"/>
    </source>
</evidence>
<dbReference type="SMART" id="SM00490">
    <property type="entry name" value="HELICc"/>
    <property type="match status" value="1"/>
</dbReference>
<feature type="region of interest" description="Disordered" evidence="7">
    <location>
        <begin position="636"/>
        <end position="665"/>
    </location>
</feature>
<dbReference type="Pfam" id="PF00271">
    <property type="entry name" value="Helicase_C"/>
    <property type="match status" value="1"/>
</dbReference>
<dbReference type="InterPro" id="IPR007502">
    <property type="entry name" value="Helicase-assoc_dom"/>
</dbReference>
<dbReference type="PANTHER" id="PTHR18934:SF267">
    <property type="entry name" value="ATP-DEPENDENT RNA HELICASE YLR419W-RELATED"/>
    <property type="match status" value="1"/>
</dbReference>